<keyword evidence="3" id="KW-1185">Reference proteome</keyword>
<name>A0A517Y696_9BACT</name>
<feature type="chain" id="PRO_5021995803" evidence="1">
    <location>
        <begin position="22"/>
        <end position="512"/>
    </location>
</feature>
<dbReference type="Gene3D" id="2.115.10.20">
    <property type="entry name" value="Glycosyl hydrolase domain, family 43"/>
    <property type="match status" value="1"/>
</dbReference>
<dbReference type="AlphaFoldDB" id="A0A517Y696"/>
<reference evidence="2 3" key="1">
    <citation type="submission" date="2019-02" db="EMBL/GenBank/DDBJ databases">
        <title>Deep-cultivation of Planctomycetes and their phenomic and genomic characterization uncovers novel biology.</title>
        <authorList>
            <person name="Wiegand S."/>
            <person name="Jogler M."/>
            <person name="Boedeker C."/>
            <person name="Pinto D."/>
            <person name="Vollmers J."/>
            <person name="Rivas-Marin E."/>
            <person name="Kohn T."/>
            <person name="Peeters S.H."/>
            <person name="Heuer A."/>
            <person name="Rast P."/>
            <person name="Oberbeckmann S."/>
            <person name="Bunk B."/>
            <person name="Jeske O."/>
            <person name="Meyerdierks A."/>
            <person name="Storesund J.E."/>
            <person name="Kallscheuer N."/>
            <person name="Luecker S."/>
            <person name="Lage O.M."/>
            <person name="Pohl T."/>
            <person name="Merkel B.J."/>
            <person name="Hornburger P."/>
            <person name="Mueller R.-W."/>
            <person name="Bruemmer F."/>
            <person name="Labrenz M."/>
            <person name="Spormann A.M."/>
            <person name="Op den Camp H."/>
            <person name="Overmann J."/>
            <person name="Amann R."/>
            <person name="Jetten M.S.M."/>
            <person name="Mascher T."/>
            <person name="Medema M.H."/>
            <person name="Devos D.P."/>
            <person name="Kaster A.-K."/>
            <person name="Ovreas L."/>
            <person name="Rohde M."/>
            <person name="Galperin M.Y."/>
            <person name="Jogler C."/>
        </authorList>
    </citation>
    <scope>NUCLEOTIDE SEQUENCE [LARGE SCALE GENOMIC DNA]</scope>
    <source>
        <strain evidence="2 3">ETA_A8</strain>
    </source>
</reference>
<dbReference type="EMBL" id="CP036274">
    <property type="protein sequence ID" value="QDU25758.1"/>
    <property type="molecule type" value="Genomic_DNA"/>
</dbReference>
<dbReference type="Proteomes" id="UP000315017">
    <property type="component" value="Chromosome"/>
</dbReference>
<proteinExistence type="predicted"/>
<dbReference type="SUPFAM" id="SSF75005">
    <property type="entry name" value="Arabinanase/levansucrase/invertase"/>
    <property type="match status" value="1"/>
</dbReference>
<evidence type="ECO:0000313" key="2">
    <source>
        <dbReference type="EMBL" id="QDU25758.1"/>
    </source>
</evidence>
<feature type="signal peptide" evidence="1">
    <location>
        <begin position="1"/>
        <end position="21"/>
    </location>
</feature>
<accession>A0A517Y696</accession>
<keyword evidence="1" id="KW-0732">Signal</keyword>
<gene>
    <name evidence="2" type="ORF">ETAA8_08290</name>
</gene>
<protein>
    <submittedName>
        <fullName evidence="2">Uncharacterized protein</fullName>
    </submittedName>
</protein>
<evidence type="ECO:0000313" key="3">
    <source>
        <dbReference type="Proteomes" id="UP000315017"/>
    </source>
</evidence>
<dbReference type="OrthoDB" id="180690at2"/>
<organism evidence="2 3">
    <name type="scientific">Anatilimnocola aggregata</name>
    <dbReference type="NCBI Taxonomy" id="2528021"/>
    <lineage>
        <taxon>Bacteria</taxon>
        <taxon>Pseudomonadati</taxon>
        <taxon>Planctomycetota</taxon>
        <taxon>Planctomycetia</taxon>
        <taxon>Pirellulales</taxon>
        <taxon>Pirellulaceae</taxon>
        <taxon>Anatilimnocola</taxon>
    </lineage>
</organism>
<dbReference type="KEGG" id="aagg:ETAA8_08290"/>
<dbReference type="InterPro" id="IPR023296">
    <property type="entry name" value="Glyco_hydro_beta-prop_sf"/>
</dbReference>
<evidence type="ECO:0000256" key="1">
    <source>
        <dbReference type="SAM" id="SignalP"/>
    </source>
</evidence>
<dbReference type="RefSeq" id="WP_145085231.1">
    <property type="nucleotide sequence ID" value="NZ_CP036274.1"/>
</dbReference>
<sequence length="512" mass="56392" precursor="true">MKTVICCFATLLLGVSLPALAAAAPPAKSSPPLALTKGPHLFLDEHWIARSEGVERKVISPERFLEEPVVTSSEVHQNWQPFLTVLHDATLPAEQRFRVWYNADTVKDPKDGAWLGVTGLMTSLDGIHWPGPYDRLAALKVDGAGRFNASVIDDGPQHPIPAERYKMMYFDSGKYIGPRVAFSPDGQQWTMHNGGKPVLTVQNGEDIWSAGYDPIRQRYFLMGKLNGFHSWTTAEGNKVNANIRRVIASFSNDFKTWSPPKTILSPDEKDSGITQWYAGAGFLARGDLLIGFLRELRDDLSPEGVPAAAVSSNGASKEARRGEIGVTRGSGMGYTVLAWSRDGGESWQRDRYTDKFLAPDPRVGTWDHAMAWVGSSVPVGDELYLYYAGYRWGHKYRRSVDRQLGLVKMKQDRFVARQAGEQSGSITTPVLTIEAEALTLNVTAPRGEVRAQIITADGQPIPGYLFADCKPITTDSLAAPLAWKQPLAKLQGESVRLVFSLKNASLFAMDGR</sequence>